<name>A0A0D7X826_9BACL</name>
<sequence length="67" mass="7647">MQGIRSVIHHLATIATVVPNRIKEQLHVYAKKAGFLADKGPAFLNLGKIQPYITWKRIHYFFGDLLT</sequence>
<comment type="caution">
    <text evidence="1">The sequence shown here is derived from an EMBL/GenBank/DDBJ whole genome shotgun (WGS) entry which is preliminary data.</text>
</comment>
<proteinExistence type="predicted"/>
<reference evidence="1 2" key="1">
    <citation type="submission" date="2014-11" db="EMBL/GenBank/DDBJ databases">
        <title>Draft Genome Sequences of Paenibacillus polymyxa NRRL B-30509 and Paenibacillus terrae NRRL B-30644, Strains from a Poultry Environment that Produce Tridecaptin A and Paenicidins.</title>
        <authorList>
            <person name="van Belkum M.J."/>
            <person name="Lohans C.T."/>
            <person name="Vederas J.C."/>
        </authorList>
    </citation>
    <scope>NUCLEOTIDE SEQUENCE [LARGE SCALE GENOMIC DNA]</scope>
    <source>
        <strain evidence="1 2">NRRL B-30644</strain>
    </source>
</reference>
<keyword evidence="2" id="KW-1185">Reference proteome</keyword>
<dbReference type="AlphaFoldDB" id="A0A0D7X826"/>
<accession>A0A0D7X826</accession>
<evidence type="ECO:0000313" key="1">
    <source>
        <dbReference type="EMBL" id="KJD47615.1"/>
    </source>
</evidence>
<dbReference type="EMBL" id="JTHP01000001">
    <property type="protein sequence ID" value="KJD47615.1"/>
    <property type="molecule type" value="Genomic_DNA"/>
</dbReference>
<dbReference type="Proteomes" id="UP000032534">
    <property type="component" value="Unassembled WGS sequence"/>
</dbReference>
<organism evidence="1 2">
    <name type="scientific">Paenibacillus terrae</name>
    <dbReference type="NCBI Taxonomy" id="159743"/>
    <lineage>
        <taxon>Bacteria</taxon>
        <taxon>Bacillati</taxon>
        <taxon>Bacillota</taxon>
        <taxon>Bacilli</taxon>
        <taxon>Bacillales</taxon>
        <taxon>Paenibacillaceae</taxon>
        <taxon>Paenibacillus</taxon>
    </lineage>
</organism>
<gene>
    <name evidence="1" type="ORF">QD47_01285</name>
</gene>
<evidence type="ECO:0000313" key="2">
    <source>
        <dbReference type="Proteomes" id="UP000032534"/>
    </source>
</evidence>
<protein>
    <submittedName>
        <fullName evidence="1">Uncharacterized protein</fullName>
    </submittedName>
</protein>